<dbReference type="InterPro" id="IPR051604">
    <property type="entry name" value="Ergot_Alk_Oxidoreductase"/>
</dbReference>
<dbReference type="Proteomes" id="UP000041254">
    <property type="component" value="Unassembled WGS sequence"/>
</dbReference>
<keyword evidence="4" id="KW-1185">Reference proteome</keyword>
<dbReference type="STRING" id="1169540.A0A0G4FIU6"/>
<proteinExistence type="predicted"/>
<dbReference type="OMA" id="GLHLITF"/>
<dbReference type="Gene3D" id="3.40.50.720">
    <property type="entry name" value="NAD(P)-binding Rossmann-like Domain"/>
    <property type="match status" value="1"/>
</dbReference>
<dbReference type="PANTHER" id="PTHR43162">
    <property type="match status" value="1"/>
</dbReference>
<accession>A0A0G4FIU6</accession>
<evidence type="ECO:0000313" key="4">
    <source>
        <dbReference type="Proteomes" id="UP000041254"/>
    </source>
</evidence>
<dbReference type="OrthoDB" id="419598at2759"/>
<feature type="chain" id="PRO_5005188848" description="NmrA-like domain-containing protein" evidence="1">
    <location>
        <begin position="22"/>
        <end position="332"/>
    </location>
</feature>
<gene>
    <name evidence="3" type="ORF">Vbra_9226</name>
</gene>
<name>A0A0G4FIU6_VITBC</name>
<dbReference type="PhylomeDB" id="A0A0G4FIU6"/>
<dbReference type="InterPro" id="IPR008030">
    <property type="entry name" value="NmrA-like"/>
</dbReference>
<dbReference type="InParanoid" id="A0A0G4FIU6"/>
<organism evidence="3 4">
    <name type="scientific">Vitrella brassicaformis (strain CCMP3155)</name>
    <dbReference type="NCBI Taxonomy" id="1169540"/>
    <lineage>
        <taxon>Eukaryota</taxon>
        <taxon>Sar</taxon>
        <taxon>Alveolata</taxon>
        <taxon>Colpodellida</taxon>
        <taxon>Vitrellaceae</taxon>
        <taxon>Vitrella</taxon>
    </lineage>
</organism>
<dbReference type="VEuPathDB" id="CryptoDB:Vbra_9226"/>
<feature type="signal peptide" evidence="1">
    <location>
        <begin position="1"/>
        <end position="21"/>
    </location>
</feature>
<evidence type="ECO:0000313" key="3">
    <source>
        <dbReference type="EMBL" id="CEM13217.1"/>
    </source>
</evidence>
<keyword evidence="1" id="KW-0732">Signal</keyword>
<dbReference type="Gene3D" id="3.90.25.10">
    <property type="entry name" value="UDP-galactose 4-epimerase, domain 1"/>
    <property type="match status" value="1"/>
</dbReference>
<protein>
    <recommendedName>
        <fullName evidence="2">NmrA-like domain-containing protein</fullName>
    </recommendedName>
</protein>
<feature type="domain" description="NmrA-like" evidence="2">
    <location>
        <begin position="29"/>
        <end position="261"/>
    </location>
</feature>
<dbReference type="EMBL" id="CDMY01000446">
    <property type="protein sequence ID" value="CEM13217.1"/>
    <property type="molecule type" value="Genomic_DNA"/>
</dbReference>
<evidence type="ECO:0000259" key="2">
    <source>
        <dbReference type="Pfam" id="PF05368"/>
    </source>
</evidence>
<reference evidence="3 4" key="1">
    <citation type="submission" date="2014-11" db="EMBL/GenBank/DDBJ databases">
        <authorList>
            <person name="Zhu J."/>
            <person name="Qi W."/>
            <person name="Song R."/>
        </authorList>
    </citation>
    <scope>NUCLEOTIDE SEQUENCE [LARGE SCALE GENOMIC DNA]</scope>
</reference>
<dbReference type="Pfam" id="PF05368">
    <property type="entry name" value="NmrA"/>
    <property type="match status" value="1"/>
</dbReference>
<dbReference type="PANTHER" id="PTHR43162:SF1">
    <property type="entry name" value="PRESTALK A DIFFERENTIATION PROTEIN A"/>
    <property type="match status" value="1"/>
</dbReference>
<dbReference type="SUPFAM" id="SSF51735">
    <property type="entry name" value="NAD(P)-binding Rossmann-fold domains"/>
    <property type="match status" value="1"/>
</dbReference>
<dbReference type="InterPro" id="IPR036291">
    <property type="entry name" value="NAD(P)-bd_dom_sf"/>
</dbReference>
<evidence type="ECO:0000256" key="1">
    <source>
        <dbReference type="SAM" id="SignalP"/>
    </source>
</evidence>
<sequence length="332" mass="37350">MFLKRGSSFPILLSLLPLAMSFTPSKRIFAITGCTGRTGGEVLKELVKQRQLANADWEIRALVRNRRGHRADWMDQLPGVKVVLADMKDRKALRDALRGCTEAFLVCGNTAKEGEQTANEENFIECAKEEGVKYLVKAGTADPIYGTDAPVAYGREHTHIEGFLRSSGVPFTVLHPCFYMQNHLIDISTITKERCIYDCTRASKAGWIDIRDVAECAVRLLIMPEEERQQHVGATYEITGPELLDFQLIAKVYSEVLDTPISVRDMTPREWAHAHFGNPDAAVADMMQIWRDGHFATMTTDEGLLKVLQPHRTFRQWVQENAGLYKGGGKHE</sequence>
<dbReference type="AlphaFoldDB" id="A0A0G4FIU6"/>